<protein>
    <submittedName>
        <fullName evidence="1">Uncharacterized protein</fullName>
    </submittedName>
</protein>
<keyword evidence="2" id="KW-1185">Reference proteome</keyword>
<evidence type="ECO:0000313" key="1">
    <source>
        <dbReference type="EMBL" id="KAH9485301.1"/>
    </source>
</evidence>
<dbReference type="Proteomes" id="UP000664032">
    <property type="component" value="Unassembled WGS sequence"/>
</dbReference>
<gene>
    <name evidence="1" type="ORF">JR316_0002209</name>
</gene>
<comment type="caution">
    <text evidence="1">The sequence shown here is derived from an EMBL/GenBank/DDBJ whole genome shotgun (WGS) entry which is preliminary data.</text>
</comment>
<evidence type="ECO:0000313" key="2">
    <source>
        <dbReference type="Proteomes" id="UP000664032"/>
    </source>
</evidence>
<name>A0ACB8HBJ4_PSICU</name>
<dbReference type="EMBL" id="JAFIQS020000002">
    <property type="protein sequence ID" value="KAH9485301.1"/>
    <property type="molecule type" value="Genomic_DNA"/>
</dbReference>
<sequence length="508" mass="56179">MGEGRRKLLMASLSDQIDRLTRNTRLLKETAAQVAPAEAKHAVIFTNAVLNTHLGDLIRDIDPSELGLFRLVQNDTSNTYDKDSRSITEPQIRRTQFVGATPLRKNPARREERYEIEPEVYAHAALKYIEQYEPIRPMPRAYDQIVTILNKIHDVREHIKSLNATLEQTVVSNKQPPPKLRLEQEERRIHELEARIAELNKKKELSTDIKKPKAPRPKNVPNLAEKALLNPPSVSSPQEEKFWATPGEPSRVLRFSDNLLDEEVNLGDVSTASFGSPVVGSSQLRPTKLFDEIDAAINTPVAQPNPFFDEGPTYKAPPSIDSNPPTDLVPTQEPLPPPSSDTPHAKSSPTLIANVTETPSVGQKKVKVNIEVERIVSKIWSTVGDIIGAPSELENASSPSVNDTVAHLQHLATQFPSPDSPIASTASSTAVEGTNGPTAQQIQIAYLITMLLAATPHHSMPLNQVKENLDVKAKAMGQGPTRVLFGCVAKRLLKIERGRREQIVKFDI</sequence>
<accession>A0ACB8HBJ4</accession>
<proteinExistence type="predicted"/>
<reference evidence="1" key="1">
    <citation type="submission" date="2021-10" db="EMBL/GenBank/DDBJ databases">
        <title>Psilocybe cubensis genome.</title>
        <authorList>
            <person name="Mckernan K.J."/>
            <person name="Crawford S."/>
            <person name="Trippe A."/>
            <person name="Kane L.T."/>
            <person name="Mclaughlin S."/>
        </authorList>
    </citation>
    <scope>NUCLEOTIDE SEQUENCE</scope>
    <source>
        <strain evidence="1">MGC-MH-2018</strain>
    </source>
</reference>
<organism evidence="1 2">
    <name type="scientific">Psilocybe cubensis</name>
    <name type="common">Psychedelic mushroom</name>
    <name type="synonym">Stropharia cubensis</name>
    <dbReference type="NCBI Taxonomy" id="181762"/>
    <lineage>
        <taxon>Eukaryota</taxon>
        <taxon>Fungi</taxon>
        <taxon>Dikarya</taxon>
        <taxon>Basidiomycota</taxon>
        <taxon>Agaricomycotina</taxon>
        <taxon>Agaricomycetes</taxon>
        <taxon>Agaricomycetidae</taxon>
        <taxon>Agaricales</taxon>
        <taxon>Agaricineae</taxon>
        <taxon>Strophariaceae</taxon>
        <taxon>Psilocybe</taxon>
    </lineage>
</organism>